<protein>
    <submittedName>
        <fullName evidence="1">Uncharacterized protein</fullName>
    </submittedName>
</protein>
<proteinExistence type="predicted"/>
<name>A0ACC2KJM7_PERAE</name>
<dbReference type="Proteomes" id="UP001234297">
    <property type="component" value="Chromosome 9"/>
</dbReference>
<comment type="caution">
    <text evidence="1">The sequence shown here is derived from an EMBL/GenBank/DDBJ whole genome shotgun (WGS) entry which is preliminary data.</text>
</comment>
<dbReference type="EMBL" id="CM056817">
    <property type="protein sequence ID" value="KAJ8621301.1"/>
    <property type="molecule type" value="Genomic_DNA"/>
</dbReference>
<gene>
    <name evidence="1" type="ORF">MRB53_029830</name>
</gene>
<sequence>MMQNVQRNPSCLHLYLKDARMMQVSGVLLNKYEDESLRIGAEKHTHDWQWTESRKSNTDERENGKEKRYAINEEKRRVSRFGKEWRREKRDGVL</sequence>
<evidence type="ECO:0000313" key="1">
    <source>
        <dbReference type="EMBL" id="KAJ8621301.1"/>
    </source>
</evidence>
<evidence type="ECO:0000313" key="2">
    <source>
        <dbReference type="Proteomes" id="UP001234297"/>
    </source>
</evidence>
<organism evidence="1 2">
    <name type="scientific">Persea americana</name>
    <name type="common">Avocado</name>
    <dbReference type="NCBI Taxonomy" id="3435"/>
    <lineage>
        <taxon>Eukaryota</taxon>
        <taxon>Viridiplantae</taxon>
        <taxon>Streptophyta</taxon>
        <taxon>Embryophyta</taxon>
        <taxon>Tracheophyta</taxon>
        <taxon>Spermatophyta</taxon>
        <taxon>Magnoliopsida</taxon>
        <taxon>Magnoliidae</taxon>
        <taxon>Laurales</taxon>
        <taxon>Lauraceae</taxon>
        <taxon>Persea</taxon>
    </lineage>
</organism>
<keyword evidence="2" id="KW-1185">Reference proteome</keyword>
<accession>A0ACC2KJM7</accession>
<reference evidence="1 2" key="1">
    <citation type="journal article" date="2022" name="Hortic Res">
        <title>A haplotype resolved chromosomal level avocado genome allows analysis of novel avocado genes.</title>
        <authorList>
            <person name="Nath O."/>
            <person name="Fletcher S.J."/>
            <person name="Hayward A."/>
            <person name="Shaw L.M."/>
            <person name="Masouleh A.K."/>
            <person name="Furtado A."/>
            <person name="Henry R.J."/>
            <person name="Mitter N."/>
        </authorList>
    </citation>
    <scope>NUCLEOTIDE SEQUENCE [LARGE SCALE GENOMIC DNA]</scope>
    <source>
        <strain evidence="2">cv. Hass</strain>
    </source>
</reference>